<dbReference type="InterPro" id="IPR036709">
    <property type="entry name" value="Autotransporte_beta_dom_sf"/>
</dbReference>
<dbReference type="InterPro" id="IPR011050">
    <property type="entry name" value="Pectin_lyase_fold/virulence"/>
</dbReference>
<dbReference type="InterPro" id="IPR013425">
    <property type="entry name" value="Autotrns_rpt"/>
</dbReference>
<dbReference type="PROSITE" id="PS51208">
    <property type="entry name" value="AUTOTRANSPORTER"/>
    <property type="match status" value="1"/>
</dbReference>
<accession>A0AB36E1V6</accession>
<dbReference type="EMBL" id="JTJU01000041">
    <property type="protein sequence ID" value="OBX09710.1"/>
    <property type="molecule type" value="Genomic_DNA"/>
</dbReference>
<proteinExistence type="predicted"/>
<protein>
    <recommendedName>
        <fullName evidence="2">Autotransporter domain-containing protein</fullName>
    </recommendedName>
</protein>
<dbReference type="AlphaFoldDB" id="A0AB36E1V6"/>
<dbReference type="NCBIfam" id="TIGR02601">
    <property type="entry name" value="autotrns_rpt"/>
    <property type="match status" value="1"/>
</dbReference>
<feature type="domain" description="Autotransporter" evidence="2">
    <location>
        <begin position="362"/>
        <end position="639"/>
    </location>
</feature>
<dbReference type="Proteomes" id="UP000092527">
    <property type="component" value="Unassembled WGS sequence"/>
</dbReference>
<dbReference type="SUPFAM" id="SSF51126">
    <property type="entry name" value="Pectin lyase-like"/>
    <property type="match status" value="1"/>
</dbReference>
<dbReference type="InterPro" id="IPR005546">
    <property type="entry name" value="Autotransporte_beta"/>
</dbReference>
<dbReference type="Gene3D" id="2.40.128.130">
    <property type="entry name" value="Autotransporter beta-domain"/>
    <property type="match status" value="1"/>
</dbReference>
<sequence length="639" mass="67788">MKADDVNIAKDGTLNVNGDNGDVTAENPISMDGGNLNVNAKGTLSAPNITSPDTEDAKESKINVAKDGTLNLTPKDGDKLFDGFNSAPGGKDSINIDGTFNLDTASGTVTQPVNAPINGTGTFNKNGDGIFTVKADNPFSGNVNVNNGTLDIVEGGKLGQATVNVKPAATLSVDKNGTELGNLKLDGQLHIIATPDGYSKINVAGEANIANGKLFTDIAGSNEKDLANGKFNDIIKASTIVGTEFASYDDNSKLFDFIPVVSGNSVNLVPFASTGNSLTEIVSQFGLSRALGAAQALDANFKRAPANELSRLFYTIRDEQQAANALLESLPTLAGASSQVLADSSKRLANLADIYERCENVNPQEDKHLWVKTFDSWGTQNHYQGAAGYRDNSYGFAAGVEKCHEQTRLGAMMGYAYDKVHSRQSVSNQSLRAETIQAGIYGNTPISSIADLDFRAGIGYSDVSTQRHIAFANRTAKGEYGNKLGYAGIGVNFNAYANEQVEVRPFVRMDYQVVRNNHYQERGAGVLNLKVDATTNQSLISQVGVDTRVRVADKLSVGARASVGYDLIGEPASTQAAFQGASDLKFITKGAQHGRVSGDVGLNVNYHITPAASLSVGYDASTRKGYIEHTPSVTFKMAF</sequence>
<evidence type="ECO:0000259" key="2">
    <source>
        <dbReference type="PROSITE" id="PS51208"/>
    </source>
</evidence>
<gene>
    <name evidence="3" type="ORF">QV09_07460</name>
</gene>
<organism evidence="3 4">
    <name type="scientific">Gallibacterium salpingitidis</name>
    <dbReference type="NCBI Taxonomy" id="505341"/>
    <lineage>
        <taxon>Bacteria</taxon>
        <taxon>Pseudomonadati</taxon>
        <taxon>Pseudomonadota</taxon>
        <taxon>Gammaproteobacteria</taxon>
        <taxon>Pasteurellales</taxon>
        <taxon>Pasteurellaceae</taxon>
        <taxon>Gallibacterium</taxon>
    </lineage>
</organism>
<dbReference type="SMART" id="SM00869">
    <property type="entry name" value="Autotransporter"/>
    <property type="match status" value="1"/>
</dbReference>
<reference evidence="3 4" key="1">
    <citation type="submission" date="2014-11" db="EMBL/GenBank/DDBJ databases">
        <title>Pan-genome of Gallibacterium spp.</title>
        <authorList>
            <person name="Kudirkiene E."/>
            <person name="Bojesen A.M."/>
        </authorList>
    </citation>
    <scope>NUCLEOTIDE SEQUENCE [LARGE SCALE GENOMIC DNA]</scope>
    <source>
        <strain evidence="3 4">18469/18</strain>
    </source>
</reference>
<dbReference type="Pfam" id="PF03797">
    <property type="entry name" value="Autotransporter"/>
    <property type="match status" value="1"/>
</dbReference>
<evidence type="ECO:0000313" key="3">
    <source>
        <dbReference type="EMBL" id="OBX09710.1"/>
    </source>
</evidence>
<keyword evidence="1" id="KW-0732">Signal</keyword>
<dbReference type="SUPFAM" id="SSF103515">
    <property type="entry name" value="Autotransporter"/>
    <property type="match status" value="1"/>
</dbReference>
<evidence type="ECO:0000256" key="1">
    <source>
        <dbReference type="ARBA" id="ARBA00022729"/>
    </source>
</evidence>
<comment type="caution">
    <text evidence="3">The sequence shown here is derived from an EMBL/GenBank/DDBJ whole genome shotgun (WGS) entry which is preliminary data.</text>
</comment>
<name>A0AB36E1V6_9PAST</name>
<dbReference type="RefSeq" id="WP_066421941.1">
    <property type="nucleotide sequence ID" value="NZ_JTJU01000041.1"/>
</dbReference>
<evidence type="ECO:0000313" key="4">
    <source>
        <dbReference type="Proteomes" id="UP000092527"/>
    </source>
</evidence>